<dbReference type="InterPro" id="IPR036390">
    <property type="entry name" value="WH_DNA-bd_sf"/>
</dbReference>
<dbReference type="PANTHER" id="PTHR30136">
    <property type="entry name" value="HELIX-TURN-HELIX TRANSCRIPTIONAL REGULATOR, ICLR FAMILY"/>
    <property type="match status" value="1"/>
</dbReference>
<dbReference type="Gene3D" id="3.30.450.40">
    <property type="match status" value="1"/>
</dbReference>
<evidence type="ECO:0000259" key="6">
    <source>
        <dbReference type="PROSITE" id="PS51078"/>
    </source>
</evidence>
<dbReference type="InterPro" id="IPR029016">
    <property type="entry name" value="GAF-like_dom_sf"/>
</dbReference>
<dbReference type="PROSITE" id="PS51077">
    <property type="entry name" value="HTH_ICLR"/>
    <property type="match status" value="1"/>
</dbReference>
<dbReference type="GO" id="GO:0003700">
    <property type="term" value="F:DNA-binding transcription factor activity"/>
    <property type="evidence" value="ECO:0007669"/>
    <property type="project" value="TreeGrafter"/>
</dbReference>
<dbReference type="InterPro" id="IPR036388">
    <property type="entry name" value="WH-like_DNA-bd_sf"/>
</dbReference>
<evidence type="ECO:0000259" key="5">
    <source>
        <dbReference type="PROSITE" id="PS51077"/>
    </source>
</evidence>
<dbReference type="GO" id="GO:0003677">
    <property type="term" value="F:DNA binding"/>
    <property type="evidence" value="ECO:0007669"/>
    <property type="project" value="UniProtKB-KW"/>
</dbReference>
<evidence type="ECO:0000256" key="4">
    <source>
        <dbReference type="SAM" id="MobiDB-lite"/>
    </source>
</evidence>
<dbReference type="Proteomes" id="UP000033393">
    <property type="component" value="Unassembled WGS sequence"/>
</dbReference>
<dbReference type="Pfam" id="PF01614">
    <property type="entry name" value="IclR_C"/>
    <property type="match status" value="1"/>
</dbReference>
<keyword evidence="2" id="KW-0238">DNA-binding</keyword>
<dbReference type="GO" id="GO:0045892">
    <property type="term" value="P:negative regulation of DNA-templated transcription"/>
    <property type="evidence" value="ECO:0007669"/>
    <property type="project" value="TreeGrafter"/>
</dbReference>
<feature type="region of interest" description="Disordered" evidence="4">
    <location>
        <begin position="256"/>
        <end position="278"/>
    </location>
</feature>
<dbReference type="SMART" id="SM00346">
    <property type="entry name" value="HTH_ICLR"/>
    <property type="match status" value="1"/>
</dbReference>
<accession>A0A0F0GKN5</accession>
<dbReference type="PROSITE" id="PS51078">
    <property type="entry name" value="ICLR_ED"/>
    <property type="match status" value="1"/>
</dbReference>
<feature type="domain" description="HTH iclR-type" evidence="5">
    <location>
        <begin position="26"/>
        <end position="86"/>
    </location>
</feature>
<evidence type="ECO:0000313" key="7">
    <source>
        <dbReference type="EMBL" id="KJK42522.1"/>
    </source>
</evidence>
<dbReference type="SUPFAM" id="SSF46785">
    <property type="entry name" value="Winged helix' DNA-binding domain"/>
    <property type="match status" value="1"/>
</dbReference>
<dbReference type="InterPro" id="IPR005471">
    <property type="entry name" value="Tscrpt_reg_IclR_N"/>
</dbReference>
<protein>
    <recommendedName>
        <fullName evidence="9">IclR family transcriptional regulator</fullName>
    </recommendedName>
</protein>
<name>A0A0F0GKN5_LENAE</name>
<evidence type="ECO:0000313" key="8">
    <source>
        <dbReference type="Proteomes" id="UP000033393"/>
    </source>
</evidence>
<dbReference type="AlphaFoldDB" id="A0A0F0GKN5"/>
<feature type="domain" description="IclR-ED" evidence="6">
    <location>
        <begin position="87"/>
        <end position="271"/>
    </location>
</feature>
<dbReference type="Pfam" id="PF09339">
    <property type="entry name" value="HTH_IclR"/>
    <property type="match status" value="1"/>
</dbReference>
<dbReference type="InterPro" id="IPR014757">
    <property type="entry name" value="Tscrpt_reg_IclR_C"/>
</dbReference>
<dbReference type="InterPro" id="IPR050707">
    <property type="entry name" value="HTH_MetabolicPath_Reg"/>
</dbReference>
<organism evidence="7 8">
    <name type="scientific">Lentzea aerocolonigenes</name>
    <name type="common">Lechevalieria aerocolonigenes</name>
    <name type="synonym">Saccharothrix aerocolonigenes</name>
    <dbReference type="NCBI Taxonomy" id="68170"/>
    <lineage>
        <taxon>Bacteria</taxon>
        <taxon>Bacillati</taxon>
        <taxon>Actinomycetota</taxon>
        <taxon>Actinomycetes</taxon>
        <taxon>Pseudonocardiales</taxon>
        <taxon>Pseudonocardiaceae</taxon>
        <taxon>Lentzea</taxon>
    </lineage>
</organism>
<dbReference type="OrthoDB" id="60629at2"/>
<gene>
    <name evidence="7" type="ORF">UK23_36800</name>
</gene>
<evidence type="ECO:0000256" key="1">
    <source>
        <dbReference type="ARBA" id="ARBA00023015"/>
    </source>
</evidence>
<evidence type="ECO:0008006" key="9">
    <source>
        <dbReference type="Google" id="ProtNLM"/>
    </source>
</evidence>
<evidence type="ECO:0000256" key="2">
    <source>
        <dbReference type="ARBA" id="ARBA00023125"/>
    </source>
</evidence>
<dbReference type="Gene3D" id="1.10.10.10">
    <property type="entry name" value="Winged helix-like DNA-binding domain superfamily/Winged helix DNA-binding domain"/>
    <property type="match status" value="1"/>
</dbReference>
<dbReference type="PATRIC" id="fig|68170.10.peg.9514"/>
<comment type="caution">
    <text evidence="7">The sequence shown here is derived from an EMBL/GenBank/DDBJ whole genome shotgun (WGS) entry which is preliminary data.</text>
</comment>
<proteinExistence type="predicted"/>
<feature type="compositionally biased region" description="Basic and acidic residues" evidence="4">
    <location>
        <begin position="256"/>
        <end position="266"/>
    </location>
</feature>
<feature type="region of interest" description="Disordered" evidence="4">
    <location>
        <begin position="1"/>
        <end position="24"/>
    </location>
</feature>
<keyword evidence="8" id="KW-1185">Reference proteome</keyword>
<dbReference type="RefSeq" id="WP_045316385.1">
    <property type="nucleotide sequence ID" value="NZ_JYJG01000346.1"/>
</dbReference>
<dbReference type="PANTHER" id="PTHR30136:SF35">
    <property type="entry name" value="HTH-TYPE TRANSCRIPTIONAL REGULATOR RV1719"/>
    <property type="match status" value="1"/>
</dbReference>
<dbReference type="EMBL" id="JYJG01000346">
    <property type="protein sequence ID" value="KJK42522.1"/>
    <property type="molecule type" value="Genomic_DNA"/>
</dbReference>
<dbReference type="SUPFAM" id="SSF55781">
    <property type="entry name" value="GAF domain-like"/>
    <property type="match status" value="1"/>
</dbReference>
<keyword evidence="3" id="KW-0804">Transcription</keyword>
<keyword evidence="1" id="KW-0805">Transcription regulation</keyword>
<sequence>MIIKQNTALEAPATVPPAQAPHPSRRTAATKVLSVLQAFGACDGAASLTELTRYSDLPKSTVHRMVGFLRAEGLVEMIDNRFLLTTKITELSTAVPLEVSDHTRERLLPVLADLYESTREAVQLSVLCGATARIVERLHGRQSSELATRLRGPLPLHCTAPGKILLADNPSLVPVVCAQGLEALTPASITTAEMLQSTLTGVRKYGVAFDRSEWLPGFTGVAAPVWGPGPTLIGAISVFGPVPRLSPDAVARRVHHAAETASRELHSSPPSAGHRLAG</sequence>
<evidence type="ECO:0000256" key="3">
    <source>
        <dbReference type="ARBA" id="ARBA00023163"/>
    </source>
</evidence>
<reference evidence="7 8" key="1">
    <citation type="submission" date="2015-02" db="EMBL/GenBank/DDBJ databases">
        <authorList>
            <person name="Ju K.-S."/>
            <person name="Doroghazi J.R."/>
            <person name="Metcalf W."/>
        </authorList>
    </citation>
    <scope>NUCLEOTIDE SEQUENCE [LARGE SCALE GENOMIC DNA]</scope>
    <source>
        <strain evidence="7 8">NRRL B-16140</strain>
    </source>
</reference>